<evidence type="ECO:0000256" key="9">
    <source>
        <dbReference type="RuleBase" id="RU000512"/>
    </source>
</evidence>
<feature type="binding site" evidence="8">
    <location>
        <position position="8"/>
    </location>
    <ligand>
        <name>substrate</name>
    </ligand>
</feature>
<dbReference type="OrthoDB" id="94124at2157"/>
<evidence type="ECO:0000313" key="12">
    <source>
        <dbReference type="Proteomes" id="UP000053695"/>
    </source>
</evidence>
<evidence type="ECO:0000256" key="6">
    <source>
        <dbReference type="ARBA" id="ARBA00023239"/>
    </source>
</evidence>
<dbReference type="PATRIC" id="fig|1069083.5.peg.1312"/>
<dbReference type="PANTHER" id="PTHR32119:SF2">
    <property type="entry name" value="OROTIDINE 5'-PHOSPHATE DECARBOXYLASE"/>
    <property type="match status" value="1"/>
</dbReference>
<proteinExistence type="inferred from homology"/>
<dbReference type="Pfam" id="PF00215">
    <property type="entry name" value="OMPdecase"/>
    <property type="match status" value="1"/>
</dbReference>
<dbReference type="GO" id="GO:0006207">
    <property type="term" value="P:'de novo' pyrimidine nucleobase biosynthetic process"/>
    <property type="evidence" value="ECO:0007669"/>
    <property type="project" value="InterPro"/>
</dbReference>
<comment type="pathway">
    <text evidence="1 9">Pyrimidine metabolism; UMP biosynthesis via de novo pathway; UMP from orotate: step 2/2.</text>
</comment>
<dbReference type="EMBL" id="APMM01000058">
    <property type="protein sequence ID" value="ENN95644.1"/>
    <property type="molecule type" value="Genomic_DNA"/>
</dbReference>
<comment type="similarity">
    <text evidence="9">Belongs to the OMP decarboxylase family.</text>
</comment>
<evidence type="ECO:0000256" key="4">
    <source>
        <dbReference type="ARBA" id="ARBA00022793"/>
    </source>
</evidence>
<dbReference type="NCBIfam" id="TIGR01740">
    <property type="entry name" value="pyrF"/>
    <property type="match status" value="1"/>
</dbReference>
<dbReference type="InterPro" id="IPR001754">
    <property type="entry name" value="OMPdeCOase_dom"/>
</dbReference>
<dbReference type="PANTHER" id="PTHR32119">
    <property type="entry name" value="OROTIDINE 5'-PHOSPHATE DECARBOXYLASE"/>
    <property type="match status" value="1"/>
</dbReference>
<evidence type="ECO:0000313" key="11">
    <source>
        <dbReference type="EMBL" id="ENN95644.1"/>
    </source>
</evidence>
<keyword evidence="4 9" id="KW-0210">Decarboxylase</keyword>
<keyword evidence="12" id="KW-1185">Reference proteome</keyword>
<evidence type="ECO:0000256" key="8">
    <source>
        <dbReference type="PIRSR" id="PIRSR614732-2"/>
    </source>
</evidence>
<dbReference type="CDD" id="cd04725">
    <property type="entry name" value="OMP_decarboxylase_like"/>
    <property type="match status" value="1"/>
</dbReference>
<dbReference type="Proteomes" id="UP000053695">
    <property type="component" value="Unassembled WGS sequence"/>
</dbReference>
<dbReference type="NCBIfam" id="NF010386">
    <property type="entry name" value="PRK13813.1"/>
    <property type="match status" value="1"/>
</dbReference>
<dbReference type="PROSITE" id="PS00156">
    <property type="entry name" value="OMPDECASE"/>
    <property type="match status" value="1"/>
</dbReference>
<organism evidence="11 12">
    <name type="scientific">Methanocaldococcus villosus KIN24-T80</name>
    <dbReference type="NCBI Taxonomy" id="1069083"/>
    <lineage>
        <taxon>Archaea</taxon>
        <taxon>Methanobacteriati</taxon>
        <taxon>Methanobacteriota</taxon>
        <taxon>Methanomada group</taxon>
        <taxon>Methanococci</taxon>
        <taxon>Methanococcales</taxon>
        <taxon>Methanocaldococcaceae</taxon>
        <taxon>Methanocaldococcus</taxon>
    </lineage>
</organism>
<feature type="binding site" evidence="8">
    <location>
        <position position="30"/>
    </location>
    <ligand>
        <name>substrate</name>
    </ligand>
</feature>
<dbReference type="InterPro" id="IPR011060">
    <property type="entry name" value="RibuloseP-bd_barrel"/>
</dbReference>
<dbReference type="GO" id="GO:0044205">
    <property type="term" value="P:'de novo' UMP biosynthetic process"/>
    <property type="evidence" value="ECO:0007669"/>
    <property type="project" value="UniProtKB-UniPathway"/>
</dbReference>
<dbReference type="SUPFAM" id="SSF51366">
    <property type="entry name" value="Ribulose-phoshate binding barrel"/>
    <property type="match status" value="1"/>
</dbReference>
<feature type="binding site" evidence="8">
    <location>
        <position position="189"/>
    </location>
    <ligand>
        <name>substrate</name>
    </ligand>
</feature>
<dbReference type="GO" id="GO:0005829">
    <property type="term" value="C:cytosol"/>
    <property type="evidence" value="ECO:0007669"/>
    <property type="project" value="TreeGrafter"/>
</dbReference>
<dbReference type="EC" id="4.1.1.23" evidence="2 9"/>
<feature type="binding site" evidence="8">
    <location>
        <position position="113"/>
    </location>
    <ligand>
        <name>substrate</name>
    </ligand>
</feature>
<feature type="active site" description="For OMPdecase activity" evidence="7">
    <location>
        <position position="59"/>
    </location>
</feature>
<evidence type="ECO:0000256" key="1">
    <source>
        <dbReference type="ARBA" id="ARBA00004861"/>
    </source>
</evidence>
<dbReference type="Gene3D" id="3.20.20.70">
    <property type="entry name" value="Aldolase class I"/>
    <property type="match status" value="1"/>
</dbReference>
<dbReference type="InterPro" id="IPR013785">
    <property type="entry name" value="Aldolase_TIM"/>
</dbReference>
<dbReference type="SMART" id="SM00934">
    <property type="entry name" value="OMPdecase"/>
    <property type="match status" value="1"/>
</dbReference>
<evidence type="ECO:0000256" key="5">
    <source>
        <dbReference type="ARBA" id="ARBA00022975"/>
    </source>
</evidence>
<dbReference type="AlphaFoldDB" id="N6UTJ4"/>
<feature type="binding site" evidence="8">
    <location>
        <position position="190"/>
    </location>
    <ligand>
        <name>substrate</name>
    </ligand>
</feature>
<feature type="active site" description="For OMPdecase activity" evidence="7">
    <location>
        <position position="57"/>
    </location>
</feature>
<name>N6UTJ4_9EURY</name>
<protein>
    <recommendedName>
        <fullName evidence="3 9">Orotidine 5'-phosphate decarboxylase</fullName>
        <ecNumber evidence="2 9">4.1.1.23</ecNumber>
    </recommendedName>
</protein>
<sequence length="210" mass="23316">MKLMLALDVEDKETAIRILDNVIDYIDAIKVGYPLVLPYGIKILKEIKRYNKEIICDFKLADIPATNEKIAKISLKYADGIIAHGFVGEDSLKAVIEIAKNMGKKTAVVVEMSHPGAVRYMQPIAEDLALLAKNLKADYIVAPSTRPKRLKKLKEISSLPVMTPGIITQGGKIEEIKDILDEKDYIIVGRAIYQANNPKESAKQIKDLIG</sequence>
<dbReference type="GO" id="GO:0004590">
    <property type="term" value="F:orotidine-5'-phosphate decarboxylase activity"/>
    <property type="evidence" value="ECO:0007669"/>
    <property type="project" value="UniProtKB-EC"/>
</dbReference>
<evidence type="ECO:0000259" key="10">
    <source>
        <dbReference type="SMART" id="SM00934"/>
    </source>
</evidence>
<keyword evidence="6 9" id="KW-0456">Lyase</keyword>
<gene>
    <name evidence="11" type="ORF">J422_06743</name>
</gene>
<comment type="caution">
    <text evidence="11">The sequence shown here is derived from an EMBL/GenBank/DDBJ whole genome shotgun (WGS) entry which is preliminary data.</text>
</comment>
<dbReference type="UniPathway" id="UPA00070">
    <property type="reaction ID" value="UER00120"/>
</dbReference>
<dbReference type="RefSeq" id="WP_004593991.1">
    <property type="nucleotide sequence ID" value="NZ_APMM01000058.1"/>
</dbReference>
<feature type="active site" description="For OMPdecase activity" evidence="7">
    <location>
        <position position="62"/>
    </location>
</feature>
<dbReference type="InterPro" id="IPR018089">
    <property type="entry name" value="OMPdecase_AS"/>
</dbReference>
<evidence type="ECO:0000256" key="7">
    <source>
        <dbReference type="PIRSR" id="PIRSR614732-1"/>
    </source>
</evidence>
<evidence type="ECO:0000256" key="2">
    <source>
        <dbReference type="ARBA" id="ARBA00012321"/>
    </source>
</evidence>
<dbReference type="InterPro" id="IPR014732">
    <property type="entry name" value="OMPdecase"/>
</dbReference>
<comment type="catalytic activity">
    <reaction evidence="9">
        <text>orotidine 5'-phosphate + H(+) = UMP + CO2</text>
        <dbReference type="Rhea" id="RHEA:11596"/>
        <dbReference type="ChEBI" id="CHEBI:15378"/>
        <dbReference type="ChEBI" id="CHEBI:16526"/>
        <dbReference type="ChEBI" id="CHEBI:57538"/>
        <dbReference type="ChEBI" id="CHEBI:57865"/>
        <dbReference type="EC" id="4.1.1.23"/>
    </reaction>
</comment>
<feature type="domain" description="Orotidine 5'-phosphate decarboxylase" evidence="10">
    <location>
        <begin position="2"/>
        <end position="205"/>
    </location>
</feature>
<keyword evidence="5 9" id="KW-0665">Pyrimidine biosynthesis</keyword>
<evidence type="ECO:0000256" key="3">
    <source>
        <dbReference type="ARBA" id="ARBA00021923"/>
    </source>
</evidence>
<accession>N6UTJ4</accession>
<reference evidence="11 12" key="1">
    <citation type="journal article" date="2013" name="Genome Announc.">
        <title>Draft Genome Sequence of a Highly Flagellated, Fast-Swimming Archaeon, Methanocaldococcus villosus Strain KIN24-T80 (DSM 22612).</title>
        <authorList>
            <person name="Thennarasu S."/>
            <person name="Polireddy D."/>
            <person name="Antony A."/>
            <person name="Yada M.R."/>
            <person name="Algarawi S."/>
            <person name="Sivakumar N."/>
        </authorList>
    </citation>
    <scope>NUCLEOTIDE SEQUENCE [LARGE SCALE GENOMIC DNA]</scope>
    <source>
        <strain evidence="11 12">KIN24-T80</strain>
    </source>
</reference>
<dbReference type="STRING" id="1069083.GCA_000371805_01357"/>